<dbReference type="InterPro" id="IPR036852">
    <property type="entry name" value="Peptidase_S8/S53_dom_sf"/>
</dbReference>
<dbReference type="InterPro" id="IPR000209">
    <property type="entry name" value="Peptidase_S8/S53_dom"/>
</dbReference>
<dbReference type="PANTHER" id="PTHR43806:SF11">
    <property type="entry name" value="CEREVISIN-RELATED"/>
    <property type="match status" value="1"/>
</dbReference>
<dbReference type="InterPro" id="IPR023828">
    <property type="entry name" value="Peptidase_S8_Ser-AS"/>
</dbReference>
<reference evidence="11 12" key="1">
    <citation type="submission" date="2020-02" db="EMBL/GenBank/DDBJ databases">
        <authorList>
            <person name="Sun Q."/>
        </authorList>
    </citation>
    <scope>NUCLEOTIDE SEQUENCE [LARGE SCALE GENOMIC DNA]</scope>
    <source>
        <strain evidence="11 12">YIM 13062</strain>
    </source>
</reference>
<evidence type="ECO:0000313" key="12">
    <source>
        <dbReference type="Proteomes" id="UP000521379"/>
    </source>
</evidence>
<dbReference type="Pfam" id="PF00082">
    <property type="entry name" value="Peptidase_S8"/>
    <property type="match status" value="1"/>
</dbReference>
<dbReference type="PROSITE" id="PS00136">
    <property type="entry name" value="SUBTILASE_ASP"/>
    <property type="match status" value="1"/>
</dbReference>
<keyword evidence="9" id="KW-0732">Signal</keyword>
<evidence type="ECO:0000256" key="9">
    <source>
        <dbReference type="SAM" id="SignalP"/>
    </source>
</evidence>
<feature type="compositionally biased region" description="Basic and acidic residues" evidence="8">
    <location>
        <begin position="114"/>
        <end position="134"/>
    </location>
</feature>
<dbReference type="AlphaFoldDB" id="A0A846TP35"/>
<evidence type="ECO:0000256" key="3">
    <source>
        <dbReference type="ARBA" id="ARBA00022801"/>
    </source>
</evidence>
<feature type="chain" id="PRO_5032886129" evidence="9">
    <location>
        <begin position="30"/>
        <end position="590"/>
    </location>
</feature>
<dbReference type="PROSITE" id="PS51892">
    <property type="entry name" value="SUBTILASE"/>
    <property type="match status" value="1"/>
</dbReference>
<evidence type="ECO:0000256" key="1">
    <source>
        <dbReference type="ARBA" id="ARBA00011073"/>
    </source>
</evidence>
<evidence type="ECO:0000313" key="11">
    <source>
        <dbReference type="EMBL" id="NKE08710.1"/>
    </source>
</evidence>
<dbReference type="SUPFAM" id="SSF52743">
    <property type="entry name" value="Subtilisin-like"/>
    <property type="match status" value="1"/>
</dbReference>
<evidence type="ECO:0000256" key="7">
    <source>
        <dbReference type="RuleBase" id="RU003355"/>
    </source>
</evidence>
<keyword evidence="2 6" id="KW-0645">Protease</keyword>
<dbReference type="GO" id="GO:0004252">
    <property type="term" value="F:serine-type endopeptidase activity"/>
    <property type="evidence" value="ECO:0007669"/>
    <property type="project" value="UniProtKB-UniRule"/>
</dbReference>
<feature type="active site" description="Charge relay system" evidence="5 6">
    <location>
        <position position="497"/>
    </location>
</feature>
<feature type="active site" description="Charge relay system" evidence="5 6">
    <location>
        <position position="198"/>
    </location>
</feature>
<feature type="domain" description="Peptidase S8/S53" evidence="10">
    <location>
        <begin position="189"/>
        <end position="539"/>
    </location>
</feature>
<evidence type="ECO:0000256" key="2">
    <source>
        <dbReference type="ARBA" id="ARBA00022670"/>
    </source>
</evidence>
<keyword evidence="4 6" id="KW-0720">Serine protease</keyword>
<dbReference type="GO" id="GO:0006508">
    <property type="term" value="P:proteolysis"/>
    <property type="evidence" value="ECO:0007669"/>
    <property type="project" value="UniProtKB-KW"/>
</dbReference>
<dbReference type="InterPro" id="IPR023827">
    <property type="entry name" value="Peptidase_S8_Asp-AS"/>
</dbReference>
<feature type="region of interest" description="Disordered" evidence="8">
    <location>
        <begin position="103"/>
        <end position="164"/>
    </location>
</feature>
<dbReference type="Proteomes" id="UP000521379">
    <property type="component" value="Unassembled WGS sequence"/>
</dbReference>
<dbReference type="PROSITE" id="PS00137">
    <property type="entry name" value="SUBTILASE_HIS"/>
    <property type="match status" value="1"/>
</dbReference>
<dbReference type="InterPro" id="IPR022398">
    <property type="entry name" value="Peptidase_S8_His-AS"/>
</dbReference>
<evidence type="ECO:0000256" key="5">
    <source>
        <dbReference type="PIRSR" id="PIRSR615500-1"/>
    </source>
</evidence>
<sequence length="590" mass="62060">MPRTTKSIGAGLAAAAMIGSLLTAQPAWATPSNTAAPADNQDTTRQLVLAEPGTAADQVTAAVEAAGGEVAQTNEAIGLYTVNGPADLAQKLDQNPLITGTMDDSVIGYSPRGDIGEKKRKADDVERARAERPAARSTEQNITKAPPGQSRGKGKNHQGNTPLVTAPLRDRQWNLDMIEADAAHQTTMGKGARVGIMDTGVDGNHPDIAANFNLALSRNFTTDIPEIDGACAEDPDGSCTDAADVDENGHGTHVASTIASPRNGIGVTGVAPEAEVVNLRNGQDSGYFYLQPTLDALTYAPSAGIDVVNMSFYIDPWAFNCAANPADSPEEQAAQRLTIEATNRALDYARNNGVTLIAAMGNSHQDLGNPISDSSSPNFREGNERERAIDTSCVVMPTEGNGVMSVSSVGPSSLKAYYSNYGTEQVAVAAPGGAYRDFSDTDKNRRPENMILAAVPEVVVRAETDLAPNGESLSPFVISECSGENNCAYYEYLQGTSMAAPHVTGVAALTIARHGQPDNQLGGKKMQPHRVERFITEGAVEKACEAPVMSYPGLADSYTAPCEGDASFNGFYGNSILNAKNSVSNTPHKR</sequence>
<keyword evidence="12" id="KW-1185">Reference proteome</keyword>
<proteinExistence type="inferred from homology"/>
<feature type="signal peptide" evidence="9">
    <location>
        <begin position="1"/>
        <end position="29"/>
    </location>
</feature>
<dbReference type="PRINTS" id="PR00723">
    <property type="entry name" value="SUBTILISIN"/>
</dbReference>
<dbReference type="InterPro" id="IPR015500">
    <property type="entry name" value="Peptidase_S8_subtilisin-rel"/>
</dbReference>
<name>A0A846TP35_9MICC</name>
<dbReference type="EMBL" id="JAAVUN010000002">
    <property type="protein sequence ID" value="NKE08710.1"/>
    <property type="molecule type" value="Genomic_DNA"/>
</dbReference>
<protein>
    <submittedName>
        <fullName evidence="11">S8 family serine peptidase</fullName>
    </submittedName>
</protein>
<dbReference type="PANTHER" id="PTHR43806">
    <property type="entry name" value="PEPTIDASE S8"/>
    <property type="match status" value="1"/>
</dbReference>
<evidence type="ECO:0000256" key="4">
    <source>
        <dbReference type="ARBA" id="ARBA00022825"/>
    </source>
</evidence>
<evidence type="ECO:0000256" key="8">
    <source>
        <dbReference type="SAM" id="MobiDB-lite"/>
    </source>
</evidence>
<dbReference type="PROSITE" id="PS00138">
    <property type="entry name" value="SUBTILASE_SER"/>
    <property type="match status" value="1"/>
</dbReference>
<evidence type="ECO:0000259" key="10">
    <source>
        <dbReference type="Pfam" id="PF00082"/>
    </source>
</evidence>
<organism evidence="11 12">
    <name type="scientific">Kocuria subflava</name>
    <dbReference type="NCBI Taxonomy" id="1736139"/>
    <lineage>
        <taxon>Bacteria</taxon>
        <taxon>Bacillati</taxon>
        <taxon>Actinomycetota</taxon>
        <taxon>Actinomycetes</taxon>
        <taxon>Micrococcales</taxon>
        <taxon>Micrococcaceae</taxon>
        <taxon>Kocuria</taxon>
    </lineage>
</organism>
<feature type="active site" description="Charge relay system" evidence="5 6">
    <location>
        <position position="250"/>
    </location>
</feature>
<dbReference type="InterPro" id="IPR050131">
    <property type="entry name" value="Peptidase_S8_subtilisin-like"/>
</dbReference>
<dbReference type="RefSeq" id="WP_119932433.1">
    <property type="nucleotide sequence ID" value="NZ_JAAVUN010000002.1"/>
</dbReference>
<dbReference type="Gene3D" id="3.40.50.200">
    <property type="entry name" value="Peptidase S8/S53 domain"/>
    <property type="match status" value="1"/>
</dbReference>
<comment type="caution">
    <text evidence="11">The sequence shown here is derived from an EMBL/GenBank/DDBJ whole genome shotgun (WGS) entry which is preliminary data.</text>
</comment>
<comment type="similarity">
    <text evidence="1 6 7">Belongs to the peptidase S8 family.</text>
</comment>
<gene>
    <name evidence="11" type="ORF">GTW58_01845</name>
</gene>
<keyword evidence="3 6" id="KW-0378">Hydrolase</keyword>
<accession>A0A846TP35</accession>
<evidence type="ECO:0000256" key="6">
    <source>
        <dbReference type="PROSITE-ProRule" id="PRU01240"/>
    </source>
</evidence>